<dbReference type="EMBL" id="FZOG01000004">
    <property type="protein sequence ID" value="SNS70612.1"/>
    <property type="molecule type" value="Genomic_DNA"/>
</dbReference>
<comment type="subcellular location">
    <subcellularLocation>
        <location evidence="1">Membrane</location>
        <topology evidence="1">Multi-pass membrane protein</topology>
    </subcellularLocation>
</comment>
<keyword evidence="10" id="KW-1185">Reference proteome</keyword>
<keyword evidence="5 7" id="KW-1133">Transmembrane helix</keyword>
<dbReference type="PANTHER" id="PTHR43731:SF14">
    <property type="entry name" value="PRESENILIN-ASSOCIATED RHOMBOID-LIKE PROTEIN, MITOCHONDRIAL"/>
    <property type="match status" value="1"/>
</dbReference>
<feature type="transmembrane region" description="Helical" evidence="7">
    <location>
        <begin position="15"/>
        <end position="33"/>
    </location>
</feature>
<evidence type="ECO:0000259" key="8">
    <source>
        <dbReference type="Pfam" id="PF01694"/>
    </source>
</evidence>
<accession>A0A239GP81</accession>
<comment type="similarity">
    <text evidence="2">Belongs to the peptidase S54 family.</text>
</comment>
<feature type="transmembrane region" description="Helical" evidence="7">
    <location>
        <begin position="157"/>
        <end position="174"/>
    </location>
</feature>
<evidence type="ECO:0000313" key="9">
    <source>
        <dbReference type="EMBL" id="SNS70612.1"/>
    </source>
</evidence>
<dbReference type="GO" id="GO:0004252">
    <property type="term" value="F:serine-type endopeptidase activity"/>
    <property type="evidence" value="ECO:0007669"/>
    <property type="project" value="InterPro"/>
</dbReference>
<dbReference type="Pfam" id="PF01694">
    <property type="entry name" value="Rhomboid"/>
    <property type="match status" value="1"/>
</dbReference>
<dbReference type="Proteomes" id="UP000242915">
    <property type="component" value="Unassembled WGS sequence"/>
</dbReference>
<evidence type="ECO:0000256" key="7">
    <source>
        <dbReference type="SAM" id="Phobius"/>
    </source>
</evidence>
<evidence type="ECO:0000313" key="10">
    <source>
        <dbReference type="Proteomes" id="UP000242915"/>
    </source>
</evidence>
<dbReference type="Gene3D" id="1.20.1540.10">
    <property type="entry name" value="Rhomboid-like"/>
    <property type="match status" value="1"/>
</dbReference>
<evidence type="ECO:0000256" key="2">
    <source>
        <dbReference type="ARBA" id="ARBA00009045"/>
    </source>
</evidence>
<evidence type="ECO:0000256" key="4">
    <source>
        <dbReference type="ARBA" id="ARBA00022801"/>
    </source>
</evidence>
<proteinExistence type="inferred from homology"/>
<dbReference type="PANTHER" id="PTHR43731">
    <property type="entry name" value="RHOMBOID PROTEASE"/>
    <property type="match status" value="1"/>
</dbReference>
<evidence type="ECO:0000256" key="3">
    <source>
        <dbReference type="ARBA" id="ARBA00022692"/>
    </source>
</evidence>
<evidence type="ECO:0000256" key="5">
    <source>
        <dbReference type="ARBA" id="ARBA00022989"/>
    </source>
</evidence>
<feature type="transmembrane region" description="Helical" evidence="7">
    <location>
        <begin position="230"/>
        <end position="249"/>
    </location>
</feature>
<feature type="transmembrane region" description="Helical" evidence="7">
    <location>
        <begin position="204"/>
        <end position="223"/>
    </location>
</feature>
<organism evidence="9 10">
    <name type="scientific">Pseudomonas segetis</name>
    <dbReference type="NCBI Taxonomy" id="298908"/>
    <lineage>
        <taxon>Bacteria</taxon>
        <taxon>Pseudomonadati</taxon>
        <taxon>Pseudomonadota</taxon>
        <taxon>Gammaproteobacteria</taxon>
        <taxon>Pseudomonadales</taxon>
        <taxon>Pseudomonadaceae</taxon>
        <taxon>Pseudomonas</taxon>
    </lineage>
</organism>
<dbReference type="SUPFAM" id="SSF144091">
    <property type="entry name" value="Rhomboid-like"/>
    <property type="match status" value="1"/>
</dbReference>
<dbReference type="InterPro" id="IPR035952">
    <property type="entry name" value="Rhomboid-like_sf"/>
</dbReference>
<name>A0A239GP81_9PSED</name>
<feature type="domain" description="Peptidase S54 rhomboid" evidence="8">
    <location>
        <begin position="143"/>
        <end position="285"/>
    </location>
</feature>
<feature type="transmembrane region" description="Helical" evidence="7">
    <location>
        <begin position="269"/>
        <end position="286"/>
    </location>
</feature>
<dbReference type="RefSeq" id="WP_176443192.1">
    <property type="nucleotide sequence ID" value="NZ_FZOG01000004.1"/>
</dbReference>
<reference evidence="10" key="1">
    <citation type="submission" date="2017-06" db="EMBL/GenBank/DDBJ databases">
        <authorList>
            <person name="Varghese N."/>
            <person name="Submissions S."/>
        </authorList>
    </citation>
    <scope>NUCLEOTIDE SEQUENCE [LARGE SCALE GENOMIC DNA]</scope>
    <source>
        <strain evidence="10">CIP 108523</strain>
    </source>
</reference>
<keyword evidence="4" id="KW-0378">Hydrolase</keyword>
<dbReference type="AlphaFoldDB" id="A0A239GP81"/>
<gene>
    <name evidence="9" type="ORF">SAMN05216255_3069</name>
</gene>
<keyword evidence="3 7" id="KW-0812">Transmembrane</keyword>
<sequence>MLILPAEHPLDWKKPPVMTLLLIALNVLIYFGYQGGDSAREAKAVDSYLQAGLLSRERPLFVESFSARHELSASETTQLERVRRSQMARMVLYDLQFENAIHHNPDYLADSNWQAQRSKVEQLRDQISSMRFGFIPARFSLEGLFGAMFLHSSFSHLAGNMLFLFIFGFALEIALGRWLYLGLYLTCGVASHLLWWIMDPAWVTGVGASGAISGLMGMYLAIYGLRRINFFYWLGPLFGYFRAPALWILPVWMGKELYGLLMANDNTNYYAHLGGLGAGFLAIYLSQMGGKLRVDQDYLNKTDPDAQFKRELGSLDKLIADFELERASTRGLTLVEQYPNRPQLLEKLYALALTRQDKTLLSAVLKQAFKLPDSAQSLALFKRMVADSSGTQQRLLRHPSVQLHILQRLLRVDQGPCALGPWRLLSQAKQRPPMLPAMTLQLAKQLGRHQDLKALAEVSQFLNRVYPDAEQTMQVHIYRQHLNNQPS</sequence>
<dbReference type="InterPro" id="IPR022764">
    <property type="entry name" value="Peptidase_S54_rhomboid_dom"/>
</dbReference>
<dbReference type="GO" id="GO:0016020">
    <property type="term" value="C:membrane"/>
    <property type="evidence" value="ECO:0007669"/>
    <property type="project" value="UniProtKB-SubCell"/>
</dbReference>
<keyword evidence="6 7" id="KW-0472">Membrane</keyword>
<evidence type="ECO:0000256" key="6">
    <source>
        <dbReference type="ARBA" id="ARBA00023136"/>
    </source>
</evidence>
<protein>
    <submittedName>
        <fullName evidence="9">Rhomboid family protein</fullName>
    </submittedName>
</protein>
<dbReference type="InterPro" id="IPR050925">
    <property type="entry name" value="Rhomboid_protease_S54"/>
</dbReference>
<evidence type="ECO:0000256" key="1">
    <source>
        <dbReference type="ARBA" id="ARBA00004141"/>
    </source>
</evidence>